<feature type="domain" description="Nephrocystin 3-like N-terminal" evidence="3">
    <location>
        <begin position="78"/>
        <end position="252"/>
    </location>
</feature>
<dbReference type="RefSeq" id="XP_069228301.1">
    <property type="nucleotide sequence ID" value="XM_069375069.1"/>
</dbReference>
<accession>A0AB34KKA2</accession>
<dbReference type="InterPro" id="IPR002110">
    <property type="entry name" value="Ankyrin_rpt"/>
</dbReference>
<dbReference type="Gene3D" id="3.40.50.300">
    <property type="entry name" value="P-loop containing nucleotide triphosphate hydrolases"/>
    <property type="match status" value="1"/>
</dbReference>
<evidence type="ECO:0000256" key="1">
    <source>
        <dbReference type="ARBA" id="ARBA00022737"/>
    </source>
</evidence>
<dbReference type="PROSITE" id="PS50297">
    <property type="entry name" value="ANK_REP_REGION"/>
    <property type="match status" value="1"/>
</dbReference>
<dbReference type="InterPro" id="IPR027417">
    <property type="entry name" value="P-loop_NTPase"/>
</dbReference>
<feature type="repeat" description="ANK" evidence="2">
    <location>
        <begin position="851"/>
        <end position="883"/>
    </location>
</feature>
<dbReference type="PANTHER" id="PTHR10039:SF5">
    <property type="entry name" value="NACHT DOMAIN-CONTAINING PROTEIN"/>
    <property type="match status" value="1"/>
</dbReference>
<dbReference type="InterPro" id="IPR036770">
    <property type="entry name" value="Ankyrin_rpt-contain_sf"/>
</dbReference>
<keyword evidence="5" id="KW-1185">Reference proteome</keyword>
<evidence type="ECO:0000313" key="5">
    <source>
        <dbReference type="Proteomes" id="UP000803884"/>
    </source>
</evidence>
<dbReference type="Pfam" id="PF24883">
    <property type="entry name" value="NPHP3_N"/>
    <property type="match status" value="1"/>
</dbReference>
<dbReference type="PANTHER" id="PTHR10039">
    <property type="entry name" value="AMELOGENIN"/>
    <property type="match status" value="1"/>
</dbReference>
<dbReference type="Proteomes" id="UP000803884">
    <property type="component" value="Unassembled WGS sequence"/>
</dbReference>
<proteinExistence type="predicted"/>
<dbReference type="Pfam" id="PF12796">
    <property type="entry name" value="Ank_2"/>
    <property type="match status" value="1"/>
</dbReference>
<protein>
    <recommendedName>
        <fullName evidence="3">Nephrocystin 3-like N-terminal domain-containing protein</fullName>
    </recommendedName>
</protein>
<keyword evidence="2" id="KW-0040">ANK repeat</keyword>
<evidence type="ECO:0000313" key="4">
    <source>
        <dbReference type="EMBL" id="KAL1585195.1"/>
    </source>
</evidence>
<dbReference type="GeneID" id="96007907"/>
<dbReference type="Pfam" id="PF00023">
    <property type="entry name" value="Ank"/>
    <property type="match status" value="1"/>
</dbReference>
<dbReference type="EMBL" id="JAAQHG020000021">
    <property type="protein sequence ID" value="KAL1585195.1"/>
    <property type="molecule type" value="Genomic_DNA"/>
</dbReference>
<reference evidence="4 5" key="1">
    <citation type="journal article" date="2020" name="Microbiol. Resour. Announc.">
        <title>Draft Genome Sequence of a Cladosporium Species Isolated from the Mesophotic Ascidian Didemnum maculosum.</title>
        <authorList>
            <person name="Gioti A."/>
            <person name="Siaperas R."/>
            <person name="Nikolaivits E."/>
            <person name="Le Goff G."/>
            <person name="Ouazzani J."/>
            <person name="Kotoulas G."/>
            <person name="Topakas E."/>
        </authorList>
    </citation>
    <scope>NUCLEOTIDE SEQUENCE [LARGE SCALE GENOMIC DNA]</scope>
    <source>
        <strain evidence="4 5">TM138-S3</strain>
    </source>
</reference>
<dbReference type="SMART" id="SM00248">
    <property type="entry name" value="ANK"/>
    <property type="match status" value="7"/>
</dbReference>
<comment type="caution">
    <text evidence="4">The sequence shown here is derived from an EMBL/GenBank/DDBJ whole genome shotgun (WGS) entry which is preliminary data.</text>
</comment>
<dbReference type="AlphaFoldDB" id="A0AB34KKA2"/>
<keyword evidence="1" id="KW-0677">Repeat</keyword>
<dbReference type="SUPFAM" id="SSF48403">
    <property type="entry name" value="Ankyrin repeat"/>
    <property type="match status" value="1"/>
</dbReference>
<name>A0AB34KKA2_9PEZI</name>
<dbReference type="InterPro" id="IPR056884">
    <property type="entry name" value="NPHP3-like_N"/>
</dbReference>
<gene>
    <name evidence="4" type="ORF">WHR41_06464</name>
</gene>
<evidence type="ECO:0000259" key="3">
    <source>
        <dbReference type="Pfam" id="PF24883"/>
    </source>
</evidence>
<dbReference type="PROSITE" id="PS50088">
    <property type="entry name" value="ANK_REPEAT"/>
    <property type="match status" value="1"/>
</dbReference>
<evidence type="ECO:0000256" key="2">
    <source>
        <dbReference type="PROSITE-ProRule" id="PRU00023"/>
    </source>
</evidence>
<dbReference type="Gene3D" id="1.25.40.20">
    <property type="entry name" value="Ankyrin repeat-containing domain"/>
    <property type="match status" value="2"/>
</dbReference>
<dbReference type="SUPFAM" id="SSF52540">
    <property type="entry name" value="P-loop containing nucleoside triphosphate hydrolases"/>
    <property type="match status" value="1"/>
</dbReference>
<organism evidence="4 5">
    <name type="scientific">Cladosporium halotolerans</name>
    <dbReference type="NCBI Taxonomy" id="1052096"/>
    <lineage>
        <taxon>Eukaryota</taxon>
        <taxon>Fungi</taxon>
        <taxon>Dikarya</taxon>
        <taxon>Ascomycota</taxon>
        <taxon>Pezizomycotina</taxon>
        <taxon>Dothideomycetes</taxon>
        <taxon>Dothideomycetidae</taxon>
        <taxon>Cladosporiales</taxon>
        <taxon>Cladosporiaceae</taxon>
        <taxon>Cladosporium</taxon>
    </lineage>
</organism>
<sequence length="923" mass="103702">MEEPQTRAESGARYSSNVAQGQARVHYGNNYIEHQSITNVASNSERPTAGGQLLDFVEALKFGFMDFRLDSIDPPHADTCTWLFQRPEYSRWRDSTYRETNSNLLWIKGKAGSGKSTIMKCAYEYIKVAHPNETVISFFFNARGHELEKSVEVMYRSILSQALQSFPALRSMFPSHAPPDVAEKGWPVQLLRNLWRKAFSNLGESRHPINMLIDALDECPEEEIREALEHFEEFGQQAHARNWQLYICLASRYYPQITLRKCEEIRLDEQTGQMRDISEYVKNKLKLRNGAFSQELGKLICHRSSQVFLWVVLVVRRLNGKADRGCTRSELIAALNDIPEELEGLLAYIIEDPDDRLIRTVQLVSLARASLNVAELYSAVRHSTDRFQGSNVEREYTVQYDMESFILNASRGLVEFAASGSNYRAQFIHEFVREYMLDAGLAQITNRKKETAVGCSHADLAKCCQTYLSPNAGKSVADTRFIPRRYFFLSYAMHQVYYHMEGAYVGGCLDLECLDQFPWRTWIIRKNRKRHGSEVELAENSTTFVYLAFQYGCKLLARAILQRYAQARLPPDLDHGSALSPMITSGQWDAKIDLNAFCGGQHRYLITAAHAWGDPEDVRLLLENGADPNPPHSEPLLAALLSGDLGNARILLQYGASSDSVLQQRRRVVDRAVLYGDVELLELLLQLGADAGVRIGEGLPVPILAYATRTDRKNRHGFVGVMAKFGEIPQWSVNDCRDHDDPFKAAARNCTGETLQVILDTQVNPPQLLYDTRLSAAVEYLNAEVLPLLLSRGGDANVRDLFGCTLLHKLASRQDPWATRSNHLGSSLDLRVSISRMLLEAGADANAVGGKYDTALIAASANDDSELVQLLLKHGANMHYRSGKYGTALEVARKTRLVTVVRLLQDWTSSTPSDADSDTTGPS</sequence>